<evidence type="ECO:0000256" key="1">
    <source>
        <dbReference type="ARBA" id="ARBA00000185"/>
    </source>
</evidence>
<keyword evidence="8" id="KW-0963">Cytoplasm</keyword>
<evidence type="ECO:0000256" key="5">
    <source>
        <dbReference type="ARBA" id="ARBA00023029"/>
    </source>
</evidence>
<evidence type="ECO:0000313" key="13">
    <source>
        <dbReference type="Proteomes" id="UP001357452"/>
    </source>
</evidence>
<evidence type="ECO:0000256" key="4">
    <source>
        <dbReference type="ARBA" id="ARBA00022840"/>
    </source>
</evidence>
<dbReference type="SMART" id="SM00434">
    <property type="entry name" value="TOP4c"/>
    <property type="match status" value="1"/>
</dbReference>
<accession>A0ABU7RIS6</accession>
<comment type="caution">
    <text evidence="12">The sequence shown here is derived from an EMBL/GenBank/DDBJ whole genome shotgun (WGS) entry which is preliminary data.</text>
</comment>
<feature type="domain" description="Topo IIA-type catalytic" evidence="11">
    <location>
        <begin position="41"/>
        <end position="507"/>
    </location>
</feature>
<dbReference type="Gene3D" id="2.120.10.90">
    <property type="entry name" value="DNA gyrase/topoisomerase IV, subunit A, C-terminal"/>
    <property type="match status" value="1"/>
</dbReference>
<dbReference type="PANTHER" id="PTHR43493">
    <property type="entry name" value="DNA GYRASE/TOPOISOMERASE SUBUNIT A"/>
    <property type="match status" value="1"/>
</dbReference>
<evidence type="ECO:0000256" key="6">
    <source>
        <dbReference type="ARBA" id="ARBA00023125"/>
    </source>
</evidence>
<comment type="subunit">
    <text evidence="8">Heterotetramer, composed of two GyrA and two GyrB chains. In the heterotetramer, GyrA contains the active site tyrosine that forms a transient covalent intermediate with DNA, while GyrB binds cofactors and catalyzes ATP hydrolysis.</text>
</comment>
<feature type="short sequence motif" description="GyrA-box" evidence="8">
    <location>
        <begin position="534"/>
        <end position="540"/>
    </location>
</feature>
<comment type="similarity">
    <text evidence="2 8">Belongs to the type II topoisomerase GyrA/ParC subunit family.</text>
</comment>
<organism evidence="12 13">
    <name type="scientific">Niabella digestorum</name>
    <dbReference type="NCBI Taxonomy" id="3117701"/>
    <lineage>
        <taxon>Bacteria</taxon>
        <taxon>Pseudomonadati</taxon>
        <taxon>Bacteroidota</taxon>
        <taxon>Chitinophagia</taxon>
        <taxon>Chitinophagales</taxon>
        <taxon>Chitinophagaceae</taxon>
        <taxon>Niabella</taxon>
    </lineage>
</organism>
<dbReference type="InterPro" id="IPR050220">
    <property type="entry name" value="Type_II_DNA_Topoisomerases"/>
</dbReference>
<dbReference type="InterPro" id="IPR006691">
    <property type="entry name" value="GyrA/parC_rep"/>
</dbReference>
<dbReference type="SUPFAM" id="SSF101904">
    <property type="entry name" value="GyrA/ParC C-terminal domain-like"/>
    <property type="match status" value="1"/>
</dbReference>
<reference evidence="12 13" key="1">
    <citation type="submission" date="2024-01" db="EMBL/GenBank/DDBJ databases">
        <title>Niabella digestum sp. nov., isolated from waste digestion system.</title>
        <authorList>
            <person name="Zhang L."/>
        </authorList>
    </citation>
    <scope>NUCLEOTIDE SEQUENCE [LARGE SCALE GENOMIC DNA]</scope>
    <source>
        <strain evidence="12 13">A18</strain>
    </source>
</reference>
<keyword evidence="13" id="KW-1185">Reference proteome</keyword>
<dbReference type="Proteomes" id="UP001357452">
    <property type="component" value="Unassembled WGS sequence"/>
</dbReference>
<dbReference type="GO" id="GO:0003918">
    <property type="term" value="F:DNA topoisomerase type II (double strand cut, ATP-hydrolyzing) activity"/>
    <property type="evidence" value="ECO:0007669"/>
    <property type="project" value="UniProtKB-EC"/>
</dbReference>
<dbReference type="RefSeq" id="WP_330975311.1">
    <property type="nucleotide sequence ID" value="NZ_JAZGLY010000007.1"/>
</dbReference>
<protein>
    <recommendedName>
        <fullName evidence="8">DNA gyrase subunit A</fullName>
        <ecNumber evidence="8">5.6.2.2</ecNumber>
    </recommendedName>
</protein>
<evidence type="ECO:0000256" key="10">
    <source>
        <dbReference type="SAM" id="MobiDB-lite"/>
    </source>
</evidence>
<gene>
    <name evidence="8 12" type="primary">gyrA</name>
    <name evidence="12" type="ORF">V2H41_11540</name>
</gene>
<feature type="compositionally biased region" description="Polar residues" evidence="10">
    <location>
        <begin position="840"/>
        <end position="854"/>
    </location>
</feature>
<comment type="subcellular location">
    <subcellularLocation>
        <location evidence="8">Cytoplasm</location>
    </subcellularLocation>
</comment>
<keyword evidence="5 8" id="KW-0799">Topoisomerase</keyword>
<keyword evidence="3 8" id="KW-0547">Nucleotide-binding</keyword>
<evidence type="ECO:0000256" key="7">
    <source>
        <dbReference type="ARBA" id="ARBA00023235"/>
    </source>
</evidence>
<dbReference type="PANTHER" id="PTHR43493:SF5">
    <property type="entry name" value="DNA GYRASE SUBUNIT A, CHLOROPLASTIC_MITOCHONDRIAL"/>
    <property type="match status" value="1"/>
</dbReference>
<dbReference type="Gene3D" id="1.10.268.10">
    <property type="entry name" value="Topoisomerase, domain 3"/>
    <property type="match status" value="1"/>
</dbReference>
<dbReference type="InterPro" id="IPR013758">
    <property type="entry name" value="Topo_IIA_A/C_ab"/>
</dbReference>
<dbReference type="InterPro" id="IPR002205">
    <property type="entry name" value="Topo_IIA_dom_A"/>
</dbReference>
<comment type="function">
    <text evidence="8">A type II topoisomerase that negatively supercoils closed circular double-stranded (ds) DNA in an ATP-dependent manner to modulate DNA topology and maintain chromosomes in an underwound state. Negative supercoiling favors strand separation, and DNA replication, transcription, recombination and repair, all of which involve strand separation. Also able to catalyze the interconversion of other topological isomers of dsDNA rings, including catenanes and knotted rings. Type II topoisomerases break and join 2 DNA strands simultaneously in an ATP-dependent manner.</text>
</comment>
<dbReference type="InterPro" id="IPR005743">
    <property type="entry name" value="GyrA"/>
</dbReference>
<dbReference type="NCBIfam" id="TIGR01063">
    <property type="entry name" value="gyrA"/>
    <property type="match status" value="1"/>
</dbReference>
<evidence type="ECO:0000259" key="11">
    <source>
        <dbReference type="PROSITE" id="PS52040"/>
    </source>
</evidence>
<sequence length="868" mass="97379">MEENQEPQEQETSRIIPVNIEEQMKSAYIDYSMSVIVGRALPDARDGLKPVHRRILYAMNELGLQHNKAYKKSARVVGEVLGKYHPHGDSSVYDAMVRMAQDWSMRYTLVDGQGNFGNQDGDGPAAMRYTEARLEKLAEHMLDDIEKDTVDFQLNFDDSEKEPTILPTRIPQLLINGASGIAVGMATNIMPHNLSEVIDGCVAYVDNKDITVDELMQHVKAPDFPTGGIIYGMEGVRAAMHTGRGRVVVRGRVRVETKPSGREQIIISEVPYQVNRDSLTNRIGELVNNKIIEGIAHVNNESNNKEGTRIVIDLKRDAIANVVINQLYKNTELQTSFGINNVAIVKGRPKVLNLKEMIAEFIEFRHEVVVRRTKFELREAEKRAHILQGYLIALDHLDEVIQLIRNSATPEIAKENLINAGWGIDEVQAKAILELRLQRLTGMERDKIKAEYDDLVKLIAHLNEVLSNEGMRYDIIKKELLEIKEKYGDERRTEITYLNDEVSIKDLIKNEDVVITISHLGYIKRTPADEYRAQRRGGRGVRGGTIREEDYIEHLFIASTHHTLLFFTEKGRCYWLNVYEIPEGEKAGRGRAIQNLMQLPPDDKIRAIIDVKDLKDQDFVKSHNILLCTKKGIVKKTSLSDFSRPRQTGVNAITIVEGDQLLEAKLTDGNCDVMMAVKSGRAIRFSEEKVRATGRGAIGVMGIEVDDEHDEVIGMICVSKNEEKNTTVLVVSEKGYGKRTAIDEYRFTNRGGKGVKTLNITEKTGALVGLLDVTENEDLFITCKSGITIRMPVQDISELGRATQGVKLIRVDEGDEIAAITKIDEGGIDEEEHNEENAETTPTSENGVSDNSELSADPEENAPNNTTE</sequence>
<comment type="miscellaneous">
    <text evidence="8">Few gyrases are as efficient as E.coli at forming negative supercoils. Not all organisms have 2 type II topoisomerases; in organisms with a single type II topoisomerase this enzyme also has to decatenate newly replicated chromosomes.</text>
</comment>
<dbReference type="NCBIfam" id="NF004044">
    <property type="entry name" value="PRK05561.1"/>
    <property type="match status" value="1"/>
</dbReference>
<dbReference type="EC" id="5.6.2.2" evidence="8"/>
<keyword evidence="6 8" id="KW-0238">DNA-binding</keyword>
<comment type="catalytic activity">
    <reaction evidence="1 8 9">
        <text>ATP-dependent breakage, passage and rejoining of double-stranded DNA.</text>
        <dbReference type="EC" id="5.6.2.2"/>
    </reaction>
</comment>
<dbReference type="InterPro" id="IPR035516">
    <property type="entry name" value="Gyrase/topoIV_suA_C"/>
</dbReference>
<dbReference type="CDD" id="cd00187">
    <property type="entry name" value="TOP4c"/>
    <property type="match status" value="1"/>
</dbReference>
<dbReference type="InterPro" id="IPR013757">
    <property type="entry name" value="Topo_IIA_A_a_sf"/>
</dbReference>
<evidence type="ECO:0000313" key="12">
    <source>
        <dbReference type="EMBL" id="MEE6187905.1"/>
    </source>
</evidence>
<dbReference type="Gene3D" id="3.30.1360.40">
    <property type="match status" value="1"/>
</dbReference>
<name>A0ABU7RIS6_9BACT</name>
<dbReference type="NCBIfam" id="NF004043">
    <property type="entry name" value="PRK05560.1"/>
    <property type="match status" value="1"/>
</dbReference>
<feature type="active site" description="O-(5'-phospho-DNA)-tyrosine intermediate" evidence="8 9">
    <location>
        <position position="129"/>
    </location>
</feature>
<keyword evidence="4 8" id="KW-0067">ATP-binding</keyword>
<evidence type="ECO:0000256" key="9">
    <source>
        <dbReference type="PROSITE-ProRule" id="PRU01384"/>
    </source>
</evidence>
<evidence type="ECO:0000256" key="2">
    <source>
        <dbReference type="ARBA" id="ARBA00008263"/>
    </source>
</evidence>
<dbReference type="Pfam" id="PF00521">
    <property type="entry name" value="DNA_topoisoIV"/>
    <property type="match status" value="1"/>
</dbReference>
<evidence type="ECO:0000256" key="8">
    <source>
        <dbReference type="HAMAP-Rule" id="MF_01897"/>
    </source>
</evidence>
<dbReference type="PROSITE" id="PS52040">
    <property type="entry name" value="TOPO_IIA"/>
    <property type="match status" value="1"/>
</dbReference>
<dbReference type="EMBL" id="JAZGLY010000007">
    <property type="protein sequence ID" value="MEE6187905.1"/>
    <property type="molecule type" value="Genomic_DNA"/>
</dbReference>
<feature type="region of interest" description="Disordered" evidence="10">
    <location>
        <begin position="823"/>
        <end position="868"/>
    </location>
</feature>
<dbReference type="Gene3D" id="3.90.199.10">
    <property type="entry name" value="Topoisomerase II, domain 5"/>
    <property type="match status" value="1"/>
</dbReference>
<feature type="compositionally biased region" description="Acidic residues" evidence="10">
    <location>
        <begin position="826"/>
        <end position="838"/>
    </location>
</feature>
<proteinExistence type="inferred from homology"/>
<dbReference type="SUPFAM" id="SSF56719">
    <property type="entry name" value="Type II DNA topoisomerase"/>
    <property type="match status" value="1"/>
</dbReference>
<evidence type="ECO:0000256" key="3">
    <source>
        <dbReference type="ARBA" id="ARBA00022741"/>
    </source>
</evidence>
<dbReference type="HAMAP" id="MF_01897">
    <property type="entry name" value="GyrA"/>
    <property type="match status" value="1"/>
</dbReference>
<keyword evidence="7 8" id="KW-0413">Isomerase</keyword>
<dbReference type="InterPro" id="IPR013760">
    <property type="entry name" value="Topo_IIA-like_dom_sf"/>
</dbReference>
<dbReference type="Pfam" id="PF03989">
    <property type="entry name" value="DNA_gyraseA_C"/>
    <property type="match status" value="6"/>
</dbReference>